<evidence type="ECO:0000313" key="2">
    <source>
        <dbReference type="Proteomes" id="UP000607397"/>
    </source>
</evidence>
<sequence>MSSQPSAESLSEPSFEAGDRVRIVALPPYVKTAEPMPMLRPASVIRVGEEGTILSYEPGNHWSVRFERGAYLLEGQYLEWVEALPPDHSLA</sequence>
<accession>A0A8K1ZVQ3</accession>
<keyword evidence="2" id="KW-1185">Reference proteome</keyword>
<name>A0A8K1ZVQ3_9CYAN</name>
<dbReference type="Pfam" id="PF11347">
    <property type="entry name" value="CRR42-like"/>
    <property type="match status" value="1"/>
</dbReference>
<dbReference type="PANTHER" id="PTHR36799">
    <property type="match status" value="1"/>
</dbReference>
<organism evidence="1 2">
    <name type="scientific">Petrachloros mirabilis ULC683</name>
    <dbReference type="NCBI Taxonomy" id="2781853"/>
    <lineage>
        <taxon>Bacteria</taxon>
        <taxon>Bacillati</taxon>
        <taxon>Cyanobacteriota</taxon>
        <taxon>Cyanophyceae</taxon>
        <taxon>Synechococcales</taxon>
        <taxon>Petrachlorosaceae</taxon>
        <taxon>Petrachloros</taxon>
        <taxon>Petrachloros mirabilis</taxon>
    </lineage>
</organism>
<proteinExistence type="predicted"/>
<dbReference type="Proteomes" id="UP000607397">
    <property type="component" value="Unassembled WGS sequence"/>
</dbReference>
<evidence type="ECO:0000313" key="1">
    <source>
        <dbReference type="EMBL" id="NCJ04992.1"/>
    </source>
</evidence>
<dbReference type="InterPro" id="IPR021495">
    <property type="entry name" value="CRR42-like"/>
</dbReference>
<comment type="caution">
    <text evidence="1">The sequence shown here is derived from an EMBL/GenBank/DDBJ whole genome shotgun (WGS) entry which is preliminary data.</text>
</comment>
<dbReference type="AlphaFoldDB" id="A0A8K1ZVQ3"/>
<dbReference type="RefSeq" id="WP_161823467.1">
    <property type="nucleotide sequence ID" value="NZ_WVIC01000001.1"/>
</dbReference>
<gene>
    <name evidence="1" type="ORF">GS597_00335</name>
</gene>
<dbReference type="PANTHER" id="PTHR36799:SF2">
    <property type="entry name" value="PROTEIN CHLORORESPIRATORY REDUCTION 42, CHLOROPLASTIC"/>
    <property type="match status" value="1"/>
</dbReference>
<dbReference type="NCBIfam" id="NF045913">
    <property type="entry name" value="RegSipA"/>
    <property type="match status" value="1"/>
</dbReference>
<dbReference type="EMBL" id="WVIC01000001">
    <property type="protein sequence ID" value="NCJ04992.1"/>
    <property type="molecule type" value="Genomic_DNA"/>
</dbReference>
<protein>
    <submittedName>
        <fullName evidence="1">DUF3148 domain-containing protein</fullName>
    </submittedName>
</protein>
<reference evidence="1" key="1">
    <citation type="submission" date="2019-12" db="EMBL/GenBank/DDBJ databases">
        <title>High-Quality draft genome sequences of three cyanobacteria isolated from the limestone walls of the Old Cathedral of Coimbra.</title>
        <authorList>
            <person name="Tiago I."/>
            <person name="Soares F."/>
            <person name="Portugal A."/>
        </authorList>
    </citation>
    <scope>NUCLEOTIDE SEQUENCE [LARGE SCALE GENOMIC DNA]</scope>
    <source>
        <strain evidence="1">C</strain>
    </source>
</reference>